<keyword evidence="1" id="KW-0489">Methyltransferase</keyword>
<dbReference type="Pfam" id="PF13489">
    <property type="entry name" value="Methyltransf_23"/>
    <property type="match status" value="1"/>
</dbReference>
<dbReference type="PANTHER" id="PTHR45036:SF1">
    <property type="entry name" value="METHYLTRANSFERASE LIKE 7A"/>
    <property type="match status" value="1"/>
</dbReference>
<name>A0A1E8Q0C4_9MYCO</name>
<dbReference type="InterPro" id="IPR029063">
    <property type="entry name" value="SAM-dependent_MTases_sf"/>
</dbReference>
<dbReference type="GO" id="GO:0008168">
    <property type="term" value="F:methyltransferase activity"/>
    <property type="evidence" value="ECO:0007669"/>
    <property type="project" value="UniProtKB-KW"/>
</dbReference>
<dbReference type="CDD" id="cd02440">
    <property type="entry name" value="AdoMet_MTases"/>
    <property type="match status" value="1"/>
</dbReference>
<dbReference type="OrthoDB" id="65624at2"/>
<evidence type="ECO:0000313" key="1">
    <source>
        <dbReference type="EMBL" id="OFJ51962.1"/>
    </source>
</evidence>
<dbReference type="SUPFAM" id="SSF53335">
    <property type="entry name" value="S-adenosyl-L-methionine-dependent methyltransferases"/>
    <property type="match status" value="1"/>
</dbReference>
<organism evidence="1 2">
    <name type="scientific">Mycolicibacterium grossiae</name>
    <dbReference type="NCBI Taxonomy" id="1552759"/>
    <lineage>
        <taxon>Bacteria</taxon>
        <taxon>Bacillati</taxon>
        <taxon>Actinomycetota</taxon>
        <taxon>Actinomycetes</taxon>
        <taxon>Mycobacteriales</taxon>
        <taxon>Mycobacteriaceae</taxon>
        <taxon>Mycolicibacterium</taxon>
    </lineage>
</organism>
<dbReference type="GO" id="GO:0032259">
    <property type="term" value="P:methylation"/>
    <property type="evidence" value="ECO:0007669"/>
    <property type="project" value="UniProtKB-KW"/>
</dbReference>
<dbReference type="EMBL" id="MCHX01000051">
    <property type="protein sequence ID" value="OFJ51962.1"/>
    <property type="molecule type" value="Genomic_DNA"/>
</dbReference>
<sequence length="220" mass="23554">MADPTTPGAGPTVDNPFFAALWSRMSTREPETVRALRRENLAGLSGRVLEVGAGTGTNFAHYPATVTEVVAVEPEARLADQAKGAAAVVPVRVTVSTDTVEAFAASAPGRFDAVVCSLVLCSVDDPDVVLRQLFSLLRPGGELRYLEHVASEGARGRLQRLADATVWPRLLGNCHAHRNTERSIADAGFAVLRARHEWVLPTWLPMPVSETAIGRAVRPA</sequence>
<dbReference type="Gene3D" id="3.40.50.150">
    <property type="entry name" value="Vaccinia Virus protein VP39"/>
    <property type="match status" value="1"/>
</dbReference>
<dbReference type="RefSeq" id="WP_070354798.1">
    <property type="nucleotide sequence ID" value="NZ_CP043474.1"/>
</dbReference>
<dbReference type="PANTHER" id="PTHR45036">
    <property type="entry name" value="METHYLTRANSFERASE LIKE 7B"/>
    <property type="match status" value="1"/>
</dbReference>
<keyword evidence="1" id="KW-0808">Transferase</keyword>
<dbReference type="AlphaFoldDB" id="A0A1E8Q0C4"/>
<dbReference type="InterPro" id="IPR052356">
    <property type="entry name" value="Thiol_S-MT"/>
</dbReference>
<proteinExistence type="predicted"/>
<protein>
    <submittedName>
        <fullName evidence="1">Phosphatidylethanolamine N-methyltransferase</fullName>
    </submittedName>
</protein>
<keyword evidence="2" id="KW-1185">Reference proteome</keyword>
<reference evidence="1 2" key="1">
    <citation type="submission" date="2016-09" db="EMBL/GenBank/DDBJ databases">
        <title>genome sequence of Mycobacterium sp. 739 SCH.</title>
        <authorList>
            <person name="Greninger A.L."/>
            <person name="Qin X."/>
            <person name="Jerome K."/>
            <person name="Vora S."/>
            <person name="Quinn K."/>
        </authorList>
    </citation>
    <scope>NUCLEOTIDE SEQUENCE [LARGE SCALE GENOMIC DNA]</scope>
    <source>
        <strain evidence="1 2">SCH</strain>
    </source>
</reference>
<evidence type="ECO:0000313" key="2">
    <source>
        <dbReference type="Proteomes" id="UP000178953"/>
    </source>
</evidence>
<comment type="caution">
    <text evidence="1">The sequence shown here is derived from an EMBL/GenBank/DDBJ whole genome shotgun (WGS) entry which is preliminary data.</text>
</comment>
<accession>A0A1E8Q0C4</accession>
<gene>
    <name evidence="1" type="ORF">BEL07_19930</name>
</gene>
<dbReference type="Proteomes" id="UP000178953">
    <property type="component" value="Unassembled WGS sequence"/>
</dbReference>